<dbReference type="Pfam" id="PF13788">
    <property type="entry name" value="DUF4180"/>
    <property type="match status" value="1"/>
</dbReference>
<dbReference type="InterPro" id="IPR025438">
    <property type="entry name" value="DUF4180"/>
</dbReference>
<keyword evidence="3" id="KW-1185">Reference proteome</keyword>
<organism evidence="2 3">
    <name type="scientific">Kibdelosporangium lantanae</name>
    <dbReference type="NCBI Taxonomy" id="1497396"/>
    <lineage>
        <taxon>Bacteria</taxon>
        <taxon>Bacillati</taxon>
        <taxon>Actinomycetota</taxon>
        <taxon>Actinomycetes</taxon>
        <taxon>Pseudonocardiales</taxon>
        <taxon>Pseudonocardiaceae</taxon>
        <taxon>Kibdelosporangium</taxon>
    </lineage>
</organism>
<dbReference type="EMBL" id="JBHTIS010000118">
    <property type="protein sequence ID" value="MFD1044754.1"/>
    <property type="molecule type" value="Genomic_DNA"/>
</dbReference>
<reference evidence="3" key="1">
    <citation type="journal article" date="2019" name="Int. J. Syst. Evol. Microbiol.">
        <title>The Global Catalogue of Microorganisms (GCM) 10K type strain sequencing project: providing services to taxonomists for standard genome sequencing and annotation.</title>
        <authorList>
            <consortium name="The Broad Institute Genomics Platform"/>
            <consortium name="The Broad Institute Genome Sequencing Center for Infectious Disease"/>
            <person name="Wu L."/>
            <person name="Ma J."/>
        </authorList>
    </citation>
    <scope>NUCLEOTIDE SEQUENCE [LARGE SCALE GENOMIC DNA]</scope>
    <source>
        <strain evidence="3">JCM 31486</strain>
    </source>
</reference>
<evidence type="ECO:0000313" key="3">
    <source>
        <dbReference type="Proteomes" id="UP001597045"/>
    </source>
</evidence>
<proteinExistence type="predicted"/>
<gene>
    <name evidence="2" type="ORF">ACFQ1S_03665</name>
</gene>
<name>A0ABW3M5X1_9PSEU</name>
<dbReference type="Proteomes" id="UP001597045">
    <property type="component" value="Unassembled WGS sequence"/>
</dbReference>
<protein>
    <submittedName>
        <fullName evidence="2">DUF4180 domain-containing protein</fullName>
    </submittedName>
</protein>
<evidence type="ECO:0000313" key="2">
    <source>
        <dbReference type="EMBL" id="MFD1044754.1"/>
    </source>
</evidence>
<accession>A0ABW3M5X1</accession>
<sequence length="125" mass="13770">MLLHIADVPVYLLDTEGPVIADDREAVDLIVAAGRYGAGADWTVIPVSRLGDDFFELRTRKAGAIVQKFVSYQMKLAVIGDISARVAASESLAAWVRESNRGRDLWFVSDVEELRARLGRQQPAV</sequence>
<evidence type="ECO:0000259" key="1">
    <source>
        <dbReference type="Pfam" id="PF13788"/>
    </source>
</evidence>
<feature type="domain" description="DUF4180" evidence="1">
    <location>
        <begin position="7"/>
        <end position="118"/>
    </location>
</feature>
<comment type="caution">
    <text evidence="2">The sequence shown here is derived from an EMBL/GenBank/DDBJ whole genome shotgun (WGS) entry which is preliminary data.</text>
</comment>